<evidence type="ECO:0000256" key="5">
    <source>
        <dbReference type="ARBA" id="ARBA00022842"/>
    </source>
</evidence>
<evidence type="ECO:0000256" key="6">
    <source>
        <dbReference type="ARBA" id="ARBA00022908"/>
    </source>
</evidence>
<dbReference type="Pfam" id="PF25597">
    <property type="entry name" value="SH3_retrovirus"/>
    <property type="match status" value="1"/>
</dbReference>
<dbReference type="InterPro" id="IPR025724">
    <property type="entry name" value="GAG-pre-integrase_dom"/>
</dbReference>
<keyword evidence="8" id="KW-0548">Nucleotidyltransferase</keyword>
<dbReference type="GO" id="GO:0046872">
    <property type="term" value="F:metal ion binding"/>
    <property type="evidence" value="ECO:0007669"/>
    <property type="project" value="UniProtKB-KW"/>
</dbReference>
<dbReference type="GO" id="GO:0016787">
    <property type="term" value="F:hydrolase activity"/>
    <property type="evidence" value="ECO:0007669"/>
    <property type="project" value="UniProtKB-KW"/>
</dbReference>
<keyword evidence="8" id="KW-0239">DNA-directed DNA polymerase</keyword>
<evidence type="ECO:0000256" key="7">
    <source>
        <dbReference type="ARBA" id="ARBA00022918"/>
    </source>
</evidence>
<keyword evidence="6" id="KW-0229">DNA integration</keyword>
<dbReference type="Pfam" id="PF13976">
    <property type="entry name" value="gag_pre-integrs"/>
    <property type="match status" value="1"/>
</dbReference>
<comment type="caution">
    <text evidence="12">The sequence shown here is derived from an EMBL/GenBank/DDBJ whole genome shotgun (WGS) entry which is preliminary data.</text>
</comment>
<evidence type="ECO:0000259" key="11">
    <source>
        <dbReference type="Pfam" id="PF25597"/>
    </source>
</evidence>
<dbReference type="GO" id="GO:0003964">
    <property type="term" value="F:RNA-directed DNA polymerase activity"/>
    <property type="evidence" value="ECO:0007669"/>
    <property type="project" value="UniProtKB-KW"/>
</dbReference>
<dbReference type="InterPro" id="IPR057670">
    <property type="entry name" value="SH3_retrovirus"/>
</dbReference>
<name>A0A699KGX3_TANCI</name>
<dbReference type="PANTHER" id="PTHR42648">
    <property type="entry name" value="TRANSPOSASE, PUTATIVE-RELATED"/>
    <property type="match status" value="1"/>
</dbReference>
<keyword evidence="4" id="KW-0378">Hydrolase</keyword>
<feature type="domain" description="Retroviral polymerase SH3-like" evidence="11">
    <location>
        <begin position="184"/>
        <end position="232"/>
    </location>
</feature>
<organism evidence="12">
    <name type="scientific">Tanacetum cinerariifolium</name>
    <name type="common">Dalmatian daisy</name>
    <name type="synonym">Chrysanthemum cinerariifolium</name>
    <dbReference type="NCBI Taxonomy" id="118510"/>
    <lineage>
        <taxon>Eukaryota</taxon>
        <taxon>Viridiplantae</taxon>
        <taxon>Streptophyta</taxon>
        <taxon>Embryophyta</taxon>
        <taxon>Tracheophyta</taxon>
        <taxon>Spermatophyta</taxon>
        <taxon>Magnoliopsida</taxon>
        <taxon>eudicotyledons</taxon>
        <taxon>Gunneridae</taxon>
        <taxon>Pentapetalae</taxon>
        <taxon>asterids</taxon>
        <taxon>campanulids</taxon>
        <taxon>Asterales</taxon>
        <taxon>Asteraceae</taxon>
        <taxon>Asteroideae</taxon>
        <taxon>Anthemideae</taxon>
        <taxon>Anthemidinae</taxon>
        <taxon>Tanacetum</taxon>
    </lineage>
</organism>
<dbReference type="GO" id="GO:0003887">
    <property type="term" value="F:DNA-directed DNA polymerase activity"/>
    <property type="evidence" value="ECO:0007669"/>
    <property type="project" value="UniProtKB-KW"/>
</dbReference>
<keyword evidence="8" id="KW-0808">Transferase</keyword>
<evidence type="ECO:0000256" key="4">
    <source>
        <dbReference type="ARBA" id="ARBA00022801"/>
    </source>
</evidence>
<keyword evidence="3" id="KW-0255">Endonuclease</keyword>
<evidence type="ECO:0000313" key="12">
    <source>
        <dbReference type="EMBL" id="GFA94205.1"/>
    </source>
</evidence>
<dbReference type="InterPro" id="IPR039537">
    <property type="entry name" value="Retrotran_Ty1/copia-like"/>
</dbReference>
<dbReference type="PANTHER" id="PTHR42648:SF11">
    <property type="entry name" value="TRANSPOSON TY4-P GAG-POL POLYPROTEIN"/>
    <property type="match status" value="1"/>
</dbReference>
<dbReference type="AlphaFoldDB" id="A0A699KGX3"/>
<evidence type="ECO:0000259" key="10">
    <source>
        <dbReference type="Pfam" id="PF13976"/>
    </source>
</evidence>
<keyword evidence="5" id="KW-0460">Magnesium</keyword>
<reference evidence="12" key="1">
    <citation type="journal article" date="2019" name="Sci. Rep.">
        <title>Draft genome of Tanacetum cinerariifolium, the natural source of mosquito coil.</title>
        <authorList>
            <person name="Yamashiro T."/>
            <person name="Shiraishi A."/>
            <person name="Satake H."/>
            <person name="Nakayama K."/>
        </authorList>
    </citation>
    <scope>NUCLEOTIDE SEQUENCE</scope>
</reference>
<proteinExistence type="predicted"/>
<dbReference type="GO" id="GO:0006310">
    <property type="term" value="P:DNA recombination"/>
    <property type="evidence" value="ECO:0007669"/>
    <property type="project" value="UniProtKB-KW"/>
</dbReference>
<dbReference type="GO" id="GO:0004519">
    <property type="term" value="F:endonuclease activity"/>
    <property type="evidence" value="ECO:0007669"/>
    <property type="project" value="UniProtKB-KW"/>
</dbReference>
<dbReference type="EMBL" id="BKCJ010518691">
    <property type="protein sequence ID" value="GFA94205.1"/>
    <property type="molecule type" value="Genomic_DNA"/>
</dbReference>
<keyword evidence="9" id="KW-0233">DNA recombination</keyword>
<feature type="domain" description="GAG-pre-integrase" evidence="10">
    <location>
        <begin position="70"/>
        <end position="143"/>
    </location>
</feature>
<evidence type="ECO:0000256" key="1">
    <source>
        <dbReference type="ARBA" id="ARBA00022722"/>
    </source>
</evidence>
<protein>
    <submittedName>
        <fullName evidence="12">Uncharacterized protein</fullName>
    </submittedName>
</protein>
<keyword evidence="7" id="KW-0695">RNA-directed DNA polymerase</keyword>
<keyword evidence="2" id="KW-0479">Metal-binding</keyword>
<sequence>MSYLIDYKEINGGYVAFGGNPKGGKITGKGTIKTGELDLEKVYFVKEFQFSLLVLTDENHVLLRVPRKNNMYSVDLKNIIPKGGLTCLFTKATSDESRLWHRRLGNLNFKTMNKLVKGNLIRGLPSKIFGNEQTCVARQKGKQHKASFVKPHNKTPYALFHGRTPMLSFVRPFGYPVTILNTIDHLGKFDGKADEGLFVGYSLHSKAFRVFNSRTKIMEETLHIRFSENNPNNVGSGPNWLFDINGNAGTQSNGNAVQRKENECKDPEEKDIVYNTNKVNDVRSTINAARNKVNDVGRKLCIELPNDPNMPELEDISILKTQMKMFLLQRLT</sequence>
<gene>
    <name evidence="12" type="ORF">Tci_666177</name>
</gene>
<evidence type="ECO:0000256" key="3">
    <source>
        <dbReference type="ARBA" id="ARBA00022759"/>
    </source>
</evidence>
<evidence type="ECO:0000256" key="9">
    <source>
        <dbReference type="ARBA" id="ARBA00023172"/>
    </source>
</evidence>
<dbReference type="GO" id="GO:0015074">
    <property type="term" value="P:DNA integration"/>
    <property type="evidence" value="ECO:0007669"/>
    <property type="project" value="UniProtKB-KW"/>
</dbReference>
<keyword evidence="1" id="KW-0540">Nuclease</keyword>
<evidence type="ECO:0000256" key="2">
    <source>
        <dbReference type="ARBA" id="ARBA00022723"/>
    </source>
</evidence>
<accession>A0A699KGX3</accession>
<evidence type="ECO:0000256" key="8">
    <source>
        <dbReference type="ARBA" id="ARBA00022932"/>
    </source>
</evidence>